<keyword evidence="3" id="KW-1185">Reference proteome</keyword>
<dbReference type="OrthoDB" id="1266472at2"/>
<dbReference type="RefSeq" id="WP_089742892.1">
    <property type="nucleotide sequence ID" value="NZ_FNHD01000005.1"/>
</dbReference>
<evidence type="ECO:0000313" key="4">
    <source>
        <dbReference type="Proteomes" id="UP000290013"/>
    </source>
</evidence>
<sequence>MNYQLKLRTPESNANLVFHAILFDAFKVNIVERYTGKGAKLCEVIIKVRTLDDQIINRKDGFVKIKLKGEDFDIYKNLIKTLTSYDYKNRLINRNKADEDFVHFVLRLVIINYNFS</sequence>
<dbReference type="EMBL" id="FNHD01000005">
    <property type="protein sequence ID" value="SDL73379.1"/>
    <property type="molecule type" value="Genomic_DNA"/>
</dbReference>
<name>A0A1G9MGN2_9FLAO</name>
<evidence type="ECO:0000313" key="2">
    <source>
        <dbReference type="EMBL" id="VFB03033.1"/>
    </source>
</evidence>
<evidence type="ECO:0000313" key="1">
    <source>
        <dbReference type="EMBL" id="SDL73379.1"/>
    </source>
</evidence>
<reference evidence="2 4" key="2">
    <citation type="submission" date="2019-02" db="EMBL/GenBank/DDBJ databases">
        <authorList>
            <consortium name="Pathogen Informatics"/>
        </authorList>
    </citation>
    <scope>NUCLEOTIDE SEQUENCE [LARGE SCALE GENOMIC DNA]</scope>
    <source>
        <strain evidence="2 4">3012STDY6944375</strain>
    </source>
</reference>
<accession>A0A1G9MGN2</accession>
<gene>
    <name evidence="2" type="ORF">NCTC12078_01020</name>
    <name evidence="1" type="ORF">SAMN05216273_105131</name>
</gene>
<evidence type="ECO:0008006" key="5">
    <source>
        <dbReference type="Google" id="ProtNLM"/>
    </source>
</evidence>
<dbReference type="KEGG" id="ctai:NCTC12078_01020"/>
<organism evidence="2 4">
    <name type="scientific">Chryseobacterium taihuense</name>
    <dbReference type="NCBI Taxonomy" id="1141221"/>
    <lineage>
        <taxon>Bacteria</taxon>
        <taxon>Pseudomonadati</taxon>
        <taxon>Bacteroidota</taxon>
        <taxon>Flavobacteriia</taxon>
        <taxon>Flavobacteriales</taxon>
        <taxon>Weeksellaceae</taxon>
        <taxon>Chryseobacterium group</taxon>
        <taxon>Chryseobacterium</taxon>
    </lineage>
</organism>
<dbReference type="Proteomes" id="UP000290013">
    <property type="component" value="Chromosome"/>
</dbReference>
<evidence type="ECO:0000313" key="3">
    <source>
        <dbReference type="Proteomes" id="UP000199242"/>
    </source>
</evidence>
<proteinExistence type="predicted"/>
<dbReference type="Proteomes" id="UP000199242">
    <property type="component" value="Unassembled WGS sequence"/>
</dbReference>
<reference evidence="1 3" key="1">
    <citation type="submission" date="2016-10" db="EMBL/GenBank/DDBJ databases">
        <authorList>
            <person name="Varghese N."/>
            <person name="Submissions S."/>
        </authorList>
    </citation>
    <scope>NUCLEOTIDE SEQUENCE [LARGE SCALE GENOMIC DNA]</scope>
    <source>
        <strain evidence="1 3">CGMCC 1.10941</strain>
    </source>
</reference>
<dbReference type="AlphaFoldDB" id="A0A1G9MGN2"/>
<accession>A0A4U8WAE5</accession>
<protein>
    <recommendedName>
        <fullName evidence="5">Prevent-host-death protein</fullName>
    </recommendedName>
</protein>
<dbReference type="EMBL" id="LR215974">
    <property type="protein sequence ID" value="VFB03033.1"/>
    <property type="molecule type" value="Genomic_DNA"/>
</dbReference>